<organism evidence="1 2">
    <name type="scientific">Nephila pilipes</name>
    <name type="common">Giant wood spider</name>
    <name type="synonym">Nephila maculata</name>
    <dbReference type="NCBI Taxonomy" id="299642"/>
    <lineage>
        <taxon>Eukaryota</taxon>
        <taxon>Metazoa</taxon>
        <taxon>Ecdysozoa</taxon>
        <taxon>Arthropoda</taxon>
        <taxon>Chelicerata</taxon>
        <taxon>Arachnida</taxon>
        <taxon>Araneae</taxon>
        <taxon>Araneomorphae</taxon>
        <taxon>Entelegynae</taxon>
        <taxon>Araneoidea</taxon>
        <taxon>Nephilidae</taxon>
        <taxon>Nephila</taxon>
    </lineage>
</organism>
<proteinExistence type="predicted"/>
<dbReference type="Proteomes" id="UP000887013">
    <property type="component" value="Unassembled WGS sequence"/>
</dbReference>
<sequence length="28" mass="3259">TPESYSKARGTARELDIPYAIVRKFEEM</sequence>
<evidence type="ECO:0000313" key="1">
    <source>
        <dbReference type="EMBL" id="GFU00811.1"/>
    </source>
</evidence>
<feature type="non-terminal residue" evidence="1">
    <location>
        <position position="1"/>
    </location>
</feature>
<dbReference type="EMBL" id="BMAW01122871">
    <property type="protein sequence ID" value="GFU00811.1"/>
    <property type="molecule type" value="Genomic_DNA"/>
</dbReference>
<reference evidence="1" key="1">
    <citation type="submission" date="2020-08" db="EMBL/GenBank/DDBJ databases">
        <title>Multicomponent nature underlies the extraordinary mechanical properties of spider dragline silk.</title>
        <authorList>
            <person name="Kono N."/>
            <person name="Nakamura H."/>
            <person name="Mori M."/>
            <person name="Yoshida Y."/>
            <person name="Ohtoshi R."/>
            <person name="Malay A.D."/>
            <person name="Moran D.A.P."/>
            <person name="Tomita M."/>
            <person name="Numata K."/>
            <person name="Arakawa K."/>
        </authorList>
    </citation>
    <scope>NUCLEOTIDE SEQUENCE</scope>
</reference>
<keyword evidence="2" id="KW-1185">Reference proteome</keyword>
<comment type="caution">
    <text evidence="1">The sequence shown here is derived from an EMBL/GenBank/DDBJ whole genome shotgun (WGS) entry which is preliminary data.</text>
</comment>
<protein>
    <submittedName>
        <fullName evidence="1">Uncharacterized protein</fullName>
    </submittedName>
</protein>
<accession>A0A8X6Q8A7</accession>
<evidence type="ECO:0000313" key="2">
    <source>
        <dbReference type="Proteomes" id="UP000887013"/>
    </source>
</evidence>
<dbReference type="AlphaFoldDB" id="A0A8X6Q8A7"/>
<gene>
    <name evidence="1" type="ORF">NPIL_631091</name>
</gene>
<name>A0A8X6Q8A7_NEPPI</name>